<keyword evidence="4" id="KW-1185">Reference proteome</keyword>
<sequence length="460" mass="49901">MLHKTFTLLALSLLLAGTSLAQTATQTTTQVPPQTAAAAPFNKAKLDSLFTALEANHKLMGSLVLSQNGQVIYSRALGLEQPGGPATPATRYRIGSISKTFTATMVMQLVEEGKLKLDAPIATWFPMMPNATKITVDQLLHHRSGLHNFTDDPAYEQYMTQPKTQAELLAIMAKPAVDFEPGAKFEYSNTNYVLLGYLVEKVTKQPYAKALQKRITGKLKLKDTYYGGRIDGKQHEAASFKWSGTAWQPEPETDMSIPGGAGAIVSTPTDLARFIEGLYAGKLVKPATLQQMQTMQDKYGIGLMTIPFYERKSFGHGGAIDNFRSSLGYYPTEKLTLALCTNGSNGFSGNDLAIGALSSYFGRAYRLPDFTTPPTVSLTAQDISQFTGNYASQQMPLKISVTASGATLMAQATGQGAFPLTARSKTQFVFDAAGIIMDFDAATHTFTLKQGGRKSLFTRE</sequence>
<dbReference type="InterPro" id="IPR001466">
    <property type="entry name" value="Beta-lactam-related"/>
</dbReference>
<dbReference type="RefSeq" id="WP_185888530.1">
    <property type="nucleotide sequence ID" value="NZ_CP060202.1"/>
</dbReference>
<dbReference type="InterPro" id="IPR050491">
    <property type="entry name" value="AmpC-like"/>
</dbReference>
<evidence type="ECO:0000313" key="3">
    <source>
        <dbReference type="EMBL" id="QNH62624.1"/>
    </source>
</evidence>
<dbReference type="Proteomes" id="UP000515489">
    <property type="component" value="Chromosome"/>
</dbReference>
<reference evidence="3 4" key="1">
    <citation type="submission" date="2020-08" db="EMBL/GenBank/DDBJ databases">
        <title>Hymenobacter sp. S2-20-2 genome sequencing.</title>
        <authorList>
            <person name="Jin L."/>
        </authorList>
    </citation>
    <scope>NUCLEOTIDE SEQUENCE [LARGE SCALE GENOMIC DNA]</scope>
    <source>
        <strain evidence="3 4">S2-20-2</strain>
    </source>
</reference>
<evidence type="ECO:0000256" key="1">
    <source>
        <dbReference type="SAM" id="SignalP"/>
    </source>
</evidence>
<gene>
    <name evidence="3" type="ORF">H4317_02015</name>
</gene>
<accession>A0A7G7W8D1</accession>
<name>A0A7G7W8D1_9BACT</name>
<feature type="signal peptide" evidence="1">
    <location>
        <begin position="1"/>
        <end position="21"/>
    </location>
</feature>
<dbReference type="InterPro" id="IPR012338">
    <property type="entry name" value="Beta-lactam/transpept-like"/>
</dbReference>
<proteinExistence type="predicted"/>
<dbReference type="PANTHER" id="PTHR46825">
    <property type="entry name" value="D-ALANYL-D-ALANINE-CARBOXYPEPTIDASE/ENDOPEPTIDASE AMPH"/>
    <property type="match status" value="1"/>
</dbReference>
<dbReference type="KEGG" id="hsk:H4317_02015"/>
<keyword evidence="1" id="KW-0732">Signal</keyword>
<protein>
    <submittedName>
        <fullName evidence="3">Beta-lactamase family protein</fullName>
    </submittedName>
</protein>
<dbReference type="SUPFAM" id="SSF56601">
    <property type="entry name" value="beta-lactamase/transpeptidase-like"/>
    <property type="match status" value="1"/>
</dbReference>
<organism evidence="3 4">
    <name type="scientific">Hymenobacter sediminicola</name>
    <dbReference type="NCBI Taxonomy" id="2761579"/>
    <lineage>
        <taxon>Bacteria</taxon>
        <taxon>Pseudomonadati</taxon>
        <taxon>Bacteroidota</taxon>
        <taxon>Cytophagia</taxon>
        <taxon>Cytophagales</taxon>
        <taxon>Hymenobacteraceae</taxon>
        <taxon>Hymenobacter</taxon>
    </lineage>
</organism>
<feature type="domain" description="Beta-lactamase-related" evidence="2">
    <location>
        <begin position="47"/>
        <end position="348"/>
    </location>
</feature>
<evidence type="ECO:0000313" key="4">
    <source>
        <dbReference type="Proteomes" id="UP000515489"/>
    </source>
</evidence>
<dbReference type="PANTHER" id="PTHR46825:SF9">
    <property type="entry name" value="BETA-LACTAMASE-RELATED DOMAIN-CONTAINING PROTEIN"/>
    <property type="match status" value="1"/>
</dbReference>
<dbReference type="AlphaFoldDB" id="A0A7G7W8D1"/>
<dbReference type="Pfam" id="PF00144">
    <property type="entry name" value="Beta-lactamase"/>
    <property type="match status" value="1"/>
</dbReference>
<dbReference type="EMBL" id="CP060202">
    <property type="protein sequence ID" value="QNH62624.1"/>
    <property type="molecule type" value="Genomic_DNA"/>
</dbReference>
<dbReference type="Gene3D" id="3.40.710.10">
    <property type="entry name" value="DD-peptidase/beta-lactamase superfamily"/>
    <property type="match status" value="1"/>
</dbReference>
<feature type="chain" id="PRO_5028867401" evidence="1">
    <location>
        <begin position="22"/>
        <end position="460"/>
    </location>
</feature>
<evidence type="ECO:0000259" key="2">
    <source>
        <dbReference type="Pfam" id="PF00144"/>
    </source>
</evidence>